<dbReference type="Gene3D" id="3.40.50.10490">
    <property type="entry name" value="Glucose-6-phosphate isomerase like protein, domain 1"/>
    <property type="match status" value="1"/>
</dbReference>
<dbReference type="InterPro" id="IPR047640">
    <property type="entry name" value="RpiR-like"/>
</dbReference>
<evidence type="ECO:0000259" key="5">
    <source>
        <dbReference type="PROSITE" id="PS51071"/>
    </source>
</evidence>
<proteinExistence type="predicted"/>
<organism evidence="7 8">
    <name type="scientific">Microvirga mediterraneensis</name>
    <dbReference type="NCBI Taxonomy" id="2754695"/>
    <lineage>
        <taxon>Bacteria</taxon>
        <taxon>Pseudomonadati</taxon>
        <taxon>Pseudomonadota</taxon>
        <taxon>Alphaproteobacteria</taxon>
        <taxon>Hyphomicrobiales</taxon>
        <taxon>Methylobacteriaceae</taxon>
        <taxon>Microvirga</taxon>
    </lineage>
</organism>
<evidence type="ECO:0000256" key="3">
    <source>
        <dbReference type="ARBA" id="ARBA00023163"/>
    </source>
</evidence>
<comment type="caution">
    <text evidence="7">The sequence shown here is derived from an EMBL/GenBank/DDBJ whole genome shotgun (WGS) entry which is preliminary data.</text>
</comment>
<dbReference type="InterPro" id="IPR046348">
    <property type="entry name" value="SIS_dom_sf"/>
</dbReference>
<evidence type="ECO:0000313" key="8">
    <source>
        <dbReference type="Proteomes" id="UP000572984"/>
    </source>
</evidence>
<dbReference type="InterPro" id="IPR035472">
    <property type="entry name" value="RpiR-like_SIS"/>
</dbReference>
<evidence type="ECO:0000256" key="1">
    <source>
        <dbReference type="ARBA" id="ARBA00023015"/>
    </source>
</evidence>
<dbReference type="RefSeq" id="WP_181054610.1">
    <property type="nucleotide sequence ID" value="NZ_JACDXJ010000002.1"/>
</dbReference>
<dbReference type="GO" id="GO:0097367">
    <property type="term" value="F:carbohydrate derivative binding"/>
    <property type="evidence" value="ECO:0007669"/>
    <property type="project" value="InterPro"/>
</dbReference>
<dbReference type="CDD" id="cd05013">
    <property type="entry name" value="SIS_RpiR"/>
    <property type="match status" value="1"/>
</dbReference>
<feature type="domain" description="HTH rpiR-type" evidence="5">
    <location>
        <begin position="9"/>
        <end position="85"/>
    </location>
</feature>
<feature type="region of interest" description="Disordered" evidence="4">
    <location>
        <begin position="292"/>
        <end position="321"/>
    </location>
</feature>
<dbReference type="SUPFAM" id="SSF53697">
    <property type="entry name" value="SIS domain"/>
    <property type="match status" value="1"/>
</dbReference>
<dbReference type="SUPFAM" id="SSF46689">
    <property type="entry name" value="Homeodomain-like"/>
    <property type="match status" value="1"/>
</dbReference>
<keyword evidence="2" id="KW-0238">DNA-binding</keyword>
<dbReference type="GO" id="GO:1901135">
    <property type="term" value="P:carbohydrate derivative metabolic process"/>
    <property type="evidence" value="ECO:0007669"/>
    <property type="project" value="InterPro"/>
</dbReference>
<dbReference type="InterPro" id="IPR009057">
    <property type="entry name" value="Homeodomain-like_sf"/>
</dbReference>
<evidence type="ECO:0000256" key="4">
    <source>
        <dbReference type="SAM" id="MobiDB-lite"/>
    </source>
</evidence>
<dbReference type="PROSITE" id="PS51464">
    <property type="entry name" value="SIS"/>
    <property type="match status" value="1"/>
</dbReference>
<dbReference type="PANTHER" id="PTHR30514">
    <property type="entry name" value="GLUCOKINASE"/>
    <property type="match status" value="1"/>
</dbReference>
<feature type="domain" description="SIS" evidence="6">
    <location>
        <begin position="132"/>
        <end position="263"/>
    </location>
</feature>
<reference evidence="7 8" key="1">
    <citation type="submission" date="2020-07" db="EMBL/GenBank/DDBJ databases">
        <title>Draft genome and description of Microvirga mediterraneensis Marseille-Q2068 sp. nov.</title>
        <authorList>
            <person name="Boxberger M."/>
        </authorList>
    </citation>
    <scope>NUCLEOTIDE SEQUENCE [LARGE SCALE GENOMIC DNA]</scope>
    <source>
        <strain evidence="7 8">Marseille-Q2068</strain>
    </source>
</reference>
<dbReference type="AlphaFoldDB" id="A0A838BUD1"/>
<dbReference type="InterPro" id="IPR001347">
    <property type="entry name" value="SIS_dom"/>
</dbReference>
<keyword evidence="1" id="KW-0805">Transcription regulation</keyword>
<dbReference type="Pfam" id="PF01380">
    <property type="entry name" value="SIS"/>
    <property type="match status" value="1"/>
</dbReference>
<dbReference type="Proteomes" id="UP000572984">
    <property type="component" value="Unassembled WGS sequence"/>
</dbReference>
<name>A0A838BUD1_9HYPH</name>
<dbReference type="PROSITE" id="PS51071">
    <property type="entry name" value="HTH_RPIR"/>
    <property type="match status" value="1"/>
</dbReference>
<accession>A0A838BUD1</accession>
<dbReference type="GO" id="GO:0003677">
    <property type="term" value="F:DNA binding"/>
    <property type="evidence" value="ECO:0007669"/>
    <property type="project" value="UniProtKB-KW"/>
</dbReference>
<evidence type="ECO:0000313" key="7">
    <source>
        <dbReference type="EMBL" id="MBA1159031.1"/>
    </source>
</evidence>
<keyword evidence="3" id="KW-0804">Transcription</keyword>
<keyword evidence="8" id="KW-1185">Reference proteome</keyword>
<dbReference type="EMBL" id="JACDXJ010000002">
    <property type="protein sequence ID" value="MBA1159031.1"/>
    <property type="molecule type" value="Genomic_DNA"/>
</dbReference>
<protein>
    <submittedName>
        <fullName evidence="7">MurR/RpiR family transcriptional regulator</fullName>
    </submittedName>
</protein>
<gene>
    <name evidence="7" type="ORF">H0S73_23350</name>
</gene>
<dbReference type="Gene3D" id="1.10.10.10">
    <property type="entry name" value="Winged helix-like DNA-binding domain superfamily/Winged helix DNA-binding domain"/>
    <property type="match status" value="1"/>
</dbReference>
<evidence type="ECO:0000259" key="6">
    <source>
        <dbReference type="PROSITE" id="PS51464"/>
    </source>
</evidence>
<dbReference type="GO" id="GO:0003700">
    <property type="term" value="F:DNA-binding transcription factor activity"/>
    <property type="evidence" value="ECO:0007669"/>
    <property type="project" value="InterPro"/>
</dbReference>
<sequence length="321" mass="34707">MSAKSQATLPVSERIRRHYPDMTGALRTFADFVLAEPVQAARMSIHTAVQAVGVSVATANRFARAIGFGGYAEFRDELIKGFETALEPVNRLEQQISKTSTALEVFQASLSEDVRNVQRTLEALNADICARAVDLVLSARRIYVLGFDNAASLGSVLANGLGQFRDDVRSVSNTEGAFGGARHLSHFDSSDLVIAIAFPRYIKDTIELARLAKLRRIPILAVTDNHQSPLAAIADTSLYAFSERQLSSVSNASALAIIEALVAAVAHSTPSSVRRAEEFTSLVLPWLEVGPSKERTSKPIPANFSSPPPRLGRPPRKSKAP</sequence>
<dbReference type="Pfam" id="PF01418">
    <property type="entry name" value="HTH_6"/>
    <property type="match status" value="1"/>
</dbReference>
<dbReference type="InterPro" id="IPR000281">
    <property type="entry name" value="HTH_RpiR"/>
</dbReference>
<dbReference type="InterPro" id="IPR036388">
    <property type="entry name" value="WH-like_DNA-bd_sf"/>
</dbReference>
<evidence type="ECO:0000256" key="2">
    <source>
        <dbReference type="ARBA" id="ARBA00023125"/>
    </source>
</evidence>